<dbReference type="SUPFAM" id="SSF103481">
    <property type="entry name" value="Multidrug resistance efflux transporter EmrE"/>
    <property type="match status" value="1"/>
</dbReference>
<evidence type="ECO:0000313" key="7">
    <source>
        <dbReference type="EMBL" id="KAL0476996.1"/>
    </source>
</evidence>
<gene>
    <name evidence="7" type="ORF">AKO1_006358</name>
</gene>
<evidence type="ECO:0008006" key="9">
    <source>
        <dbReference type="Google" id="ProtNLM"/>
    </source>
</evidence>
<evidence type="ECO:0000256" key="2">
    <source>
        <dbReference type="ARBA" id="ARBA00022448"/>
    </source>
</evidence>
<keyword evidence="3 6" id="KW-0812">Transmembrane</keyword>
<dbReference type="GO" id="GO:0055085">
    <property type="term" value="P:transmembrane transport"/>
    <property type="evidence" value="ECO:0007669"/>
    <property type="project" value="InterPro"/>
</dbReference>
<dbReference type="PANTHER" id="PTHR13146:SF0">
    <property type="entry name" value="SOLUTE CARRIER FAMILY 35 MEMBER F6"/>
    <property type="match status" value="1"/>
</dbReference>
<feature type="transmembrane region" description="Helical" evidence="6">
    <location>
        <begin position="172"/>
        <end position="191"/>
    </location>
</feature>
<dbReference type="InterPro" id="IPR013657">
    <property type="entry name" value="SCL35B1-4/HUT1"/>
</dbReference>
<sequence length="418" mass="46513">MAFVTIGGLITLFLAVAMLFTGTLNTLFTKYQDMRVVKGVGHFPPSPFEHPFFQTACMFVGEFACLFIYLLTTTALFKSCSAAIQSKFVKKVPETEVLDVVTTTTYVGDAAVSETTVHKTDERMSLLLKEQETKEKQARYTNPLLFAIPSVCDLLGTTLMNVGLFYTDASVYQMLRGILVVFNAILAIIFLKQKLYPHHFIGIILIVIGTGLVGLSSYLYKSDSSHAARNPVLGNALVIAAQLIAAVMMITEEKILTNYPAQPLQVVGWEGFWGLSFVSIMLFVLYWIPGGDAGRVENSVHAFAQLGRDGKLLTAVLGSVCSIAFFNFFGISITQRVSATTRAAIDSCRTFFIWMVSLAIGWEKFNFLQLGGFIIVVTGTFLFNEVIRIPKYHAWYEAKKADDEERKAEKKLLKRRKI</sequence>
<keyword evidence="8" id="KW-1185">Reference proteome</keyword>
<dbReference type="Pfam" id="PF08449">
    <property type="entry name" value="UAA"/>
    <property type="match status" value="1"/>
</dbReference>
<dbReference type="AlphaFoldDB" id="A0AAW2YHS5"/>
<feature type="transmembrane region" description="Helical" evidence="6">
    <location>
        <begin position="271"/>
        <end position="288"/>
    </location>
</feature>
<dbReference type="PANTHER" id="PTHR13146">
    <property type="match status" value="1"/>
</dbReference>
<evidence type="ECO:0000256" key="5">
    <source>
        <dbReference type="ARBA" id="ARBA00023136"/>
    </source>
</evidence>
<evidence type="ECO:0000256" key="1">
    <source>
        <dbReference type="ARBA" id="ARBA00004141"/>
    </source>
</evidence>
<name>A0AAW2YHS5_9EUKA</name>
<feature type="transmembrane region" description="Helical" evidence="6">
    <location>
        <begin position="368"/>
        <end position="387"/>
    </location>
</feature>
<feature type="transmembrane region" description="Helical" evidence="6">
    <location>
        <begin position="312"/>
        <end position="331"/>
    </location>
</feature>
<reference evidence="7 8" key="1">
    <citation type="submission" date="2024-03" db="EMBL/GenBank/DDBJ databases">
        <title>The Acrasis kona genome and developmental transcriptomes reveal deep origins of eukaryotic multicellular pathways.</title>
        <authorList>
            <person name="Sheikh S."/>
            <person name="Fu C.-J."/>
            <person name="Brown M.W."/>
            <person name="Baldauf S.L."/>
        </authorList>
    </citation>
    <scope>NUCLEOTIDE SEQUENCE [LARGE SCALE GENOMIC DNA]</scope>
    <source>
        <strain evidence="7 8">ATCC MYA-3509</strain>
    </source>
</reference>
<keyword evidence="2" id="KW-0813">Transport</keyword>
<dbReference type="Proteomes" id="UP001431209">
    <property type="component" value="Unassembled WGS sequence"/>
</dbReference>
<protein>
    <recommendedName>
        <fullName evidence="9">Integral membrane protein</fullName>
    </recommendedName>
</protein>
<dbReference type="Gene3D" id="1.10.3730.20">
    <property type="match status" value="1"/>
</dbReference>
<dbReference type="InterPro" id="IPR012404">
    <property type="entry name" value="UCP036436"/>
</dbReference>
<dbReference type="GO" id="GO:0016020">
    <property type="term" value="C:membrane"/>
    <property type="evidence" value="ECO:0007669"/>
    <property type="project" value="UniProtKB-SubCell"/>
</dbReference>
<feature type="transmembrane region" description="Helical" evidence="6">
    <location>
        <begin position="200"/>
        <end position="220"/>
    </location>
</feature>
<feature type="transmembrane region" description="Helical" evidence="6">
    <location>
        <begin position="232"/>
        <end position="250"/>
    </location>
</feature>
<evidence type="ECO:0000256" key="6">
    <source>
        <dbReference type="SAM" id="Phobius"/>
    </source>
</evidence>
<proteinExistence type="predicted"/>
<organism evidence="7 8">
    <name type="scientific">Acrasis kona</name>
    <dbReference type="NCBI Taxonomy" id="1008807"/>
    <lineage>
        <taxon>Eukaryota</taxon>
        <taxon>Discoba</taxon>
        <taxon>Heterolobosea</taxon>
        <taxon>Tetramitia</taxon>
        <taxon>Eutetramitia</taxon>
        <taxon>Acrasidae</taxon>
        <taxon>Acrasis</taxon>
    </lineage>
</organism>
<evidence type="ECO:0000256" key="3">
    <source>
        <dbReference type="ARBA" id="ARBA00022692"/>
    </source>
</evidence>
<comment type="subcellular location">
    <subcellularLocation>
        <location evidence="1">Membrane</location>
        <topology evidence="1">Multi-pass membrane protein</topology>
    </subcellularLocation>
</comment>
<dbReference type="PIRSF" id="PIRSF036436">
    <property type="entry name" value="UCP036436"/>
    <property type="match status" value="1"/>
</dbReference>
<evidence type="ECO:0000256" key="4">
    <source>
        <dbReference type="ARBA" id="ARBA00022989"/>
    </source>
</evidence>
<dbReference type="InterPro" id="IPR037185">
    <property type="entry name" value="EmrE-like"/>
</dbReference>
<dbReference type="EMBL" id="JAOPGA020000127">
    <property type="protein sequence ID" value="KAL0476996.1"/>
    <property type="molecule type" value="Genomic_DNA"/>
</dbReference>
<keyword evidence="4 6" id="KW-1133">Transmembrane helix</keyword>
<evidence type="ECO:0000313" key="8">
    <source>
        <dbReference type="Proteomes" id="UP001431209"/>
    </source>
</evidence>
<keyword evidence="5 6" id="KW-0472">Membrane</keyword>
<feature type="transmembrane region" description="Helical" evidence="6">
    <location>
        <begin position="52"/>
        <end position="77"/>
    </location>
</feature>
<comment type="caution">
    <text evidence="7">The sequence shown here is derived from an EMBL/GenBank/DDBJ whole genome shotgun (WGS) entry which is preliminary data.</text>
</comment>
<accession>A0AAW2YHS5</accession>